<proteinExistence type="predicted"/>
<feature type="transmembrane region" description="Helical" evidence="1">
    <location>
        <begin position="329"/>
        <end position="350"/>
    </location>
</feature>
<accession>A0ABT3C890</accession>
<comment type="caution">
    <text evidence="2">The sequence shown here is derived from an EMBL/GenBank/DDBJ whole genome shotgun (WGS) entry which is preliminary data.</text>
</comment>
<feature type="transmembrane region" description="Helical" evidence="1">
    <location>
        <begin position="356"/>
        <end position="376"/>
    </location>
</feature>
<evidence type="ECO:0000256" key="1">
    <source>
        <dbReference type="SAM" id="Phobius"/>
    </source>
</evidence>
<reference evidence="2 3" key="1">
    <citation type="journal article" date="2022" name="BMC Genomics">
        <title>Comparative genome analysis of mycobacteria focusing on tRNA and non-coding RNA.</title>
        <authorList>
            <person name="Behra P.R.K."/>
            <person name="Pettersson B.M.F."/>
            <person name="Ramesh M."/>
            <person name="Das S."/>
            <person name="Dasgupta S."/>
            <person name="Kirsebom L.A."/>
        </authorList>
    </citation>
    <scope>NUCLEOTIDE SEQUENCE [LARGE SCALE GENOMIC DNA]</scope>
    <source>
        <strain evidence="2 3">DSM 44078</strain>
    </source>
</reference>
<protein>
    <submittedName>
        <fullName evidence="2">Uncharacterized protein</fullName>
    </submittedName>
</protein>
<dbReference type="Proteomes" id="UP001526201">
    <property type="component" value="Unassembled WGS sequence"/>
</dbReference>
<name>A0ABT3C890_9MYCO</name>
<dbReference type="RefSeq" id="WP_264066477.1">
    <property type="nucleotide sequence ID" value="NZ_JACKTY010000018.1"/>
</dbReference>
<evidence type="ECO:0000313" key="3">
    <source>
        <dbReference type="Proteomes" id="UP001526201"/>
    </source>
</evidence>
<keyword evidence="1" id="KW-0472">Membrane</keyword>
<organism evidence="2 3">
    <name type="scientific">Mycolicibacterium komossense</name>
    <dbReference type="NCBI Taxonomy" id="1779"/>
    <lineage>
        <taxon>Bacteria</taxon>
        <taxon>Bacillati</taxon>
        <taxon>Actinomycetota</taxon>
        <taxon>Actinomycetes</taxon>
        <taxon>Mycobacteriales</taxon>
        <taxon>Mycobacteriaceae</taxon>
        <taxon>Mycolicibacterium</taxon>
    </lineage>
</organism>
<keyword evidence="3" id="KW-1185">Reference proteome</keyword>
<dbReference type="EMBL" id="JACKTY010000018">
    <property type="protein sequence ID" value="MCV7225685.1"/>
    <property type="molecule type" value="Genomic_DNA"/>
</dbReference>
<sequence>MTGDAAEPERTVDAFVAEIAPGVLAPGVRRRDAVLVMGPWLAGTSSVLAALRNRLPQNTFIESTGLCDGDAPMAVVFVVSAVAPLTESDCALLDAAAVHTDLVVCAVAKIDLHRRWREVLDADRQLLAAHAPRYGAVTWEGVAAAPDLGDIRLNGLVEALGTQLADSQLRGRNRLRSWESQLAMAAWRYDGAADSSARAARVAALGASRVEVGRQRRMARTERAVALRSRLQQARVQLSHFARNRCTSVRSELQEDVASMTRRSMATFPADVRRRVAGVAREVDESIGEHLAEVADVLGLQTDSSFSESVSAEPVGEPPLTSRRVETRLMMLLGAGFGLGVALTLSRIFAELAPELTVAGAVLCILVGLAVTVWVVGMRGLLHDRAVLDRWVCDVTAALRADVEQSAATRVLAAETALTVSLAEHDETRSAVLAAELRTIDAELRQHALARARAVTARDEHLPIVQRALDAVRAELAQRGYARITHEEEGR</sequence>
<gene>
    <name evidence="2" type="ORF">H7J73_06520</name>
</gene>
<keyword evidence="1" id="KW-0812">Transmembrane</keyword>
<evidence type="ECO:0000313" key="2">
    <source>
        <dbReference type="EMBL" id="MCV7225685.1"/>
    </source>
</evidence>
<keyword evidence="1" id="KW-1133">Transmembrane helix</keyword>